<sequence>MYENSHGPINGSNINKRLMVDQFVVQGSQITATNTLARFSRTCYYGFKRMIVVSASTLEDIESKTALSLLPNMINYIISLISIMVLLGKGHDPNGYQWLSCGDFLHGESPSEGKILATEVHEPENQKQMHEDARNTDDMACCDRGRLLSGLSHTITAASLVRILLSKRLIHTREIGEGSRREPVALRYKWRYPSRDLHSTLTDPTFEENNVLPLR</sequence>
<organism evidence="1 2">
    <name type="scientific">Armillaria luteobubalina</name>
    <dbReference type="NCBI Taxonomy" id="153913"/>
    <lineage>
        <taxon>Eukaryota</taxon>
        <taxon>Fungi</taxon>
        <taxon>Dikarya</taxon>
        <taxon>Basidiomycota</taxon>
        <taxon>Agaricomycotina</taxon>
        <taxon>Agaricomycetes</taxon>
        <taxon>Agaricomycetidae</taxon>
        <taxon>Agaricales</taxon>
        <taxon>Marasmiineae</taxon>
        <taxon>Physalacriaceae</taxon>
        <taxon>Armillaria</taxon>
    </lineage>
</organism>
<gene>
    <name evidence="1" type="ORF">EDD18DRAFT_1109370</name>
</gene>
<comment type="caution">
    <text evidence="1">The sequence shown here is derived from an EMBL/GenBank/DDBJ whole genome shotgun (WGS) entry which is preliminary data.</text>
</comment>
<accession>A0AA39PXS6</accession>
<evidence type="ECO:0000313" key="1">
    <source>
        <dbReference type="EMBL" id="KAK0491960.1"/>
    </source>
</evidence>
<protein>
    <submittedName>
        <fullName evidence="1">Uncharacterized protein</fullName>
    </submittedName>
</protein>
<keyword evidence="2" id="KW-1185">Reference proteome</keyword>
<proteinExistence type="predicted"/>
<dbReference type="AlphaFoldDB" id="A0AA39PXS6"/>
<dbReference type="Proteomes" id="UP001175228">
    <property type="component" value="Unassembled WGS sequence"/>
</dbReference>
<evidence type="ECO:0000313" key="2">
    <source>
        <dbReference type="Proteomes" id="UP001175228"/>
    </source>
</evidence>
<reference evidence="1" key="1">
    <citation type="submission" date="2023-06" db="EMBL/GenBank/DDBJ databases">
        <authorList>
            <consortium name="Lawrence Berkeley National Laboratory"/>
            <person name="Ahrendt S."/>
            <person name="Sahu N."/>
            <person name="Indic B."/>
            <person name="Wong-Bajracharya J."/>
            <person name="Merenyi Z."/>
            <person name="Ke H.-M."/>
            <person name="Monk M."/>
            <person name="Kocsube S."/>
            <person name="Drula E."/>
            <person name="Lipzen A."/>
            <person name="Balint B."/>
            <person name="Henrissat B."/>
            <person name="Andreopoulos B."/>
            <person name="Martin F.M."/>
            <person name="Harder C.B."/>
            <person name="Rigling D."/>
            <person name="Ford K.L."/>
            <person name="Foster G.D."/>
            <person name="Pangilinan J."/>
            <person name="Papanicolaou A."/>
            <person name="Barry K."/>
            <person name="LaButti K."/>
            <person name="Viragh M."/>
            <person name="Koriabine M."/>
            <person name="Yan M."/>
            <person name="Riley R."/>
            <person name="Champramary S."/>
            <person name="Plett K.L."/>
            <person name="Tsai I.J."/>
            <person name="Slot J."/>
            <person name="Sipos G."/>
            <person name="Plett J."/>
            <person name="Nagy L.G."/>
            <person name="Grigoriev I.V."/>
        </authorList>
    </citation>
    <scope>NUCLEOTIDE SEQUENCE</scope>
    <source>
        <strain evidence="1">HWK02</strain>
    </source>
</reference>
<name>A0AA39PXS6_9AGAR</name>
<dbReference type="EMBL" id="JAUEPU010000032">
    <property type="protein sequence ID" value="KAK0491960.1"/>
    <property type="molecule type" value="Genomic_DNA"/>
</dbReference>